<gene>
    <name evidence="3" type="ORF">PRMUPPPA20_22800</name>
</gene>
<dbReference type="GeneID" id="31502517"/>
<dbReference type="SMART" id="SM00014">
    <property type="entry name" value="acidPPc"/>
    <property type="match status" value="1"/>
</dbReference>
<proteinExistence type="predicted"/>
<dbReference type="Gene3D" id="1.20.144.10">
    <property type="entry name" value="Phosphatidic acid phosphatase type 2/haloperoxidase"/>
    <property type="match status" value="1"/>
</dbReference>
<dbReference type="PANTHER" id="PTHR14969">
    <property type="entry name" value="SPHINGOSINE-1-PHOSPHATE PHOSPHOHYDROLASE"/>
    <property type="match status" value="1"/>
</dbReference>
<comment type="caution">
    <text evidence="3">The sequence shown here is derived from an EMBL/GenBank/DDBJ whole genome shotgun (WGS) entry which is preliminary data.</text>
</comment>
<dbReference type="Pfam" id="PF01569">
    <property type="entry name" value="PAP2"/>
    <property type="match status" value="1"/>
</dbReference>
<evidence type="ECO:0000313" key="3">
    <source>
        <dbReference type="EMBL" id="GJG34171.1"/>
    </source>
</evidence>
<evidence type="ECO:0000256" key="1">
    <source>
        <dbReference type="SAM" id="SignalP"/>
    </source>
</evidence>
<dbReference type="PANTHER" id="PTHR14969:SF13">
    <property type="entry name" value="AT30094P"/>
    <property type="match status" value="1"/>
</dbReference>
<dbReference type="Proteomes" id="UP000887097">
    <property type="component" value="Unassembled WGS sequence"/>
</dbReference>
<protein>
    <recommendedName>
        <fullName evidence="2">Phosphatidic acid phosphatase type 2/haloperoxidase domain-containing protein</fullName>
    </recommendedName>
</protein>
<dbReference type="EMBL" id="BPTT01000001">
    <property type="protein sequence ID" value="GJG34171.1"/>
    <property type="molecule type" value="Genomic_DNA"/>
</dbReference>
<feature type="chain" id="PRO_5041409446" description="Phosphatidic acid phosphatase type 2/haloperoxidase domain-containing protein" evidence="1">
    <location>
        <begin position="21"/>
        <end position="592"/>
    </location>
</feature>
<feature type="signal peptide" evidence="1">
    <location>
        <begin position="1"/>
        <end position="20"/>
    </location>
</feature>
<reference evidence="3" key="1">
    <citation type="submission" date="2021-08" db="EMBL/GenBank/DDBJ databases">
        <title>Prevotella lacticifex sp. nov., isolated from rumen of cow.</title>
        <authorList>
            <person name="Shinkai T."/>
            <person name="Ikeyama N."/>
            <person name="Kumagai M."/>
            <person name="Ohmori H."/>
            <person name="Sakamoto M."/>
            <person name="Ohkuma M."/>
            <person name="Mitsumori M."/>
        </authorList>
    </citation>
    <scope>NUCLEOTIDE SEQUENCE</scope>
    <source>
        <strain evidence="3">JCM 8259</strain>
    </source>
</reference>
<dbReference type="AlphaFoldDB" id="A0AA37I8X1"/>
<feature type="domain" description="Phosphatidic acid phosphatase type 2/haloperoxidase" evidence="2">
    <location>
        <begin position="462"/>
        <end position="564"/>
    </location>
</feature>
<keyword evidence="1" id="KW-0732">Signal</keyword>
<dbReference type="SUPFAM" id="SSF48317">
    <property type="entry name" value="Acid phosphatase/Vanadium-dependent haloperoxidase"/>
    <property type="match status" value="1"/>
</dbReference>
<sequence>MIKKIVFAIILAWTTIGAQAQVFEPGEEPRTVRTEGFWENWFVQMGLDMTLQNPYGYDFSKVFPNGKSFGLDLAVGKWFTHQVGVRGKFNWENKLPLLENGHANWLAPFYQPGENRRKGGYIAVYGDALLNLHNLFGVYRPERKWNTSLYPRIGINYNFGVSKGSLLAGIGLLNTYRISDRWSVYGDVAYIMTGSGFVGKESKADTGTGSNSNGYLTFGIGAQVELGKIKALKNAKMQDDLSVLSNGIWDNWFVQAGMDMSLMNPYGCNFGKVIPKGMTFGLNGALGKWFTPEYGLRGRVQWENGLIPNNSVEWVPPVEDPRQNYKKGGLATIAIDAMLNLTNVITGYDPERKWHTTGYVRAGIITQFVEGSGSPLMGVGLEETYRLNDKWSLFGAAGYQVSTSEGMGVSTTGMDVSAGSNGFFDIDFGVRYDLGRNKFYRDEETKKKAYAQPVAGHNWPRFAVNTIASVGVAYIGKTALKAMVKEERPDHSDNKSFPSGHTAMAFAAARSIDKEFRKESIWIPIAGYAAATAVGIERVANDRHHWYDVVAGAAVGYGAAELAWYLSDKLLGSGSKVALTTTGQTVDVTYNF</sequence>
<evidence type="ECO:0000259" key="2">
    <source>
        <dbReference type="SMART" id="SM00014"/>
    </source>
</evidence>
<dbReference type="InterPro" id="IPR036938">
    <property type="entry name" value="PAP2/HPO_sf"/>
</dbReference>
<dbReference type="InterPro" id="IPR000326">
    <property type="entry name" value="PAP2/HPO"/>
</dbReference>
<dbReference type="RefSeq" id="WP_013064322.1">
    <property type="nucleotide sequence ID" value="NZ_BPTT01000001.1"/>
</dbReference>
<accession>A0AA37I8X1</accession>
<name>A0AA37I8X1_XYLRU</name>
<organism evidence="3 4">
    <name type="scientific">Xylanibacter ruminicola</name>
    <name type="common">Prevotella ruminicola</name>
    <dbReference type="NCBI Taxonomy" id="839"/>
    <lineage>
        <taxon>Bacteria</taxon>
        <taxon>Pseudomonadati</taxon>
        <taxon>Bacteroidota</taxon>
        <taxon>Bacteroidia</taxon>
        <taxon>Bacteroidales</taxon>
        <taxon>Prevotellaceae</taxon>
        <taxon>Xylanibacter</taxon>
    </lineage>
</organism>
<evidence type="ECO:0000313" key="4">
    <source>
        <dbReference type="Proteomes" id="UP000887097"/>
    </source>
</evidence>